<dbReference type="InterPro" id="IPR035930">
    <property type="entry name" value="FomD-like_sf"/>
</dbReference>
<dbReference type="PANTHER" id="PTHR39159">
    <property type="match status" value="1"/>
</dbReference>
<dbReference type="GO" id="GO:0016787">
    <property type="term" value="F:hydrolase activity"/>
    <property type="evidence" value="ECO:0007669"/>
    <property type="project" value="UniProtKB-KW"/>
</dbReference>
<organism evidence="4 5">
    <name type="scientific">Brevibacterium aurantiacum</name>
    <dbReference type="NCBI Taxonomy" id="273384"/>
    <lineage>
        <taxon>Bacteria</taxon>
        <taxon>Bacillati</taxon>
        <taxon>Actinomycetota</taxon>
        <taxon>Actinomycetes</taxon>
        <taxon>Micrococcales</taxon>
        <taxon>Brevibacteriaceae</taxon>
        <taxon>Brevibacterium</taxon>
    </lineage>
</organism>
<proteinExistence type="predicted"/>
<gene>
    <name evidence="4" type="ORF">BAURA86_01689</name>
</gene>
<evidence type="ECO:0000256" key="2">
    <source>
        <dbReference type="SAM" id="MobiDB-lite"/>
    </source>
</evidence>
<dbReference type="InterPro" id="IPR007295">
    <property type="entry name" value="DUF402"/>
</dbReference>
<dbReference type="AlphaFoldDB" id="A0A2H1JHC1"/>
<dbReference type="Gene3D" id="2.40.380.10">
    <property type="entry name" value="FomD-like"/>
    <property type="match status" value="1"/>
</dbReference>
<keyword evidence="1" id="KW-0378">Hydrolase</keyword>
<name>A0A2H1JHC1_BREAU</name>
<evidence type="ECO:0000256" key="1">
    <source>
        <dbReference type="ARBA" id="ARBA00022801"/>
    </source>
</evidence>
<dbReference type="EMBL" id="FXZI01000005">
    <property type="protein sequence ID" value="SMX86916.1"/>
    <property type="molecule type" value="Genomic_DNA"/>
</dbReference>
<reference evidence="4 5" key="1">
    <citation type="submission" date="2017-03" db="EMBL/GenBank/DDBJ databases">
        <authorList>
            <person name="Afonso C.L."/>
            <person name="Miller P.J."/>
            <person name="Scott M.A."/>
            <person name="Spackman E."/>
            <person name="Goraichik I."/>
            <person name="Dimitrov K.M."/>
            <person name="Suarez D.L."/>
            <person name="Swayne D.E."/>
        </authorList>
    </citation>
    <scope>NUCLEOTIDE SEQUENCE [LARGE SCALE GENOMIC DNA]</scope>
    <source>
        <strain evidence="5">8(6)</strain>
    </source>
</reference>
<accession>A0A2H1JHC1</accession>
<dbReference type="SUPFAM" id="SSF159234">
    <property type="entry name" value="FomD-like"/>
    <property type="match status" value="1"/>
</dbReference>
<dbReference type="Proteomes" id="UP000234300">
    <property type="component" value="Unassembled WGS sequence"/>
</dbReference>
<sequence>MGLCPRSRLAPTGVHDNGSMSETGSDGAYERGWQYGDQILWTYTNPAHPGLVDQRPVTVIADDERHLAVWLESGTRMLHHVLADGRGIREADGPARFGAPRAQGVKDWQGPGIVAVFQPGVAYSVWFFLTRSGLRDSFYVNLEDPYTRFESGILTADHVLDIVVDAHGGYRLKDEDELNFAFDAGMFSAEQVARIRSAAETAIADISAWRFPFDSDYPHFRPNPDWPIPTLPADAAWDFETR</sequence>
<protein>
    <recommendedName>
        <fullName evidence="3">DUF402 domain-containing protein</fullName>
    </recommendedName>
</protein>
<evidence type="ECO:0000259" key="3">
    <source>
        <dbReference type="Pfam" id="PF04167"/>
    </source>
</evidence>
<evidence type="ECO:0000313" key="5">
    <source>
        <dbReference type="Proteomes" id="UP000234300"/>
    </source>
</evidence>
<feature type="domain" description="DUF402" evidence="3">
    <location>
        <begin position="101"/>
        <end position="211"/>
    </location>
</feature>
<dbReference type="Pfam" id="PF04167">
    <property type="entry name" value="DUF402"/>
    <property type="match status" value="1"/>
</dbReference>
<dbReference type="PANTHER" id="PTHR39159:SF1">
    <property type="entry name" value="UPF0374 PROTEIN YGAC"/>
    <property type="match status" value="1"/>
</dbReference>
<feature type="region of interest" description="Disordered" evidence="2">
    <location>
        <begin position="1"/>
        <end position="26"/>
    </location>
</feature>
<dbReference type="InterPro" id="IPR050212">
    <property type="entry name" value="Ntdp-like"/>
</dbReference>
<evidence type="ECO:0000313" key="4">
    <source>
        <dbReference type="EMBL" id="SMX86916.1"/>
    </source>
</evidence>